<dbReference type="InterPro" id="IPR006573">
    <property type="entry name" value="NHR_dom"/>
</dbReference>
<name>A0A8J6E2K9_ELECQ</name>
<evidence type="ECO:0000259" key="1">
    <source>
        <dbReference type="PROSITE" id="PS51065"/>
    </source>
</evidence>
<comment type="caution">
    <text evidence="2">The sequence shown here is derived from an EMBL/GenBank/DDBJ whole genome shotgun (WGS) entry which is preliminary data.</text>
</comment>
<evidence type="ECO:0000313" key="2">
    <source>
        <dbReference type="EMBL" id="KAG9460240.1"/>
    </source>
</evidence>
<dbReference type="AlphaFoldDB" id="A0A8J6E2K9"/>
<protein>
    <recommendedName>
        <fullName evidence="1">NHR domain-containing protein</fullName>
    </recommendedName>
</protein>
<dbReference type="Gene3D" id="2.60.120.920">
    <property type="match status" value="1"/>
</dbReference>
<proteinExistence type="predicted"/>
<dbReference type="OrthoDB" id="49113at2759"/>
<dbReference type="InterPro" id="IPR037962">
    <property type="entry name" value="Neuralized"/>
</dbReference>
<sequence length="116" mass="12656">VKVERLNPHWSGSSHIGVTSIPPHEAPFLGGGLPPSAVDLRSRVTWLVSGSEVLRNGQRLRENYCSNLERIRVGCRLGVRRDSDDTLHFLINGEDMGAAASGIPKVRDTVKSSTIQ</sequence>
<dbReference type="GO" id="GO:0061630">
    <property type="term" value="F:ubiquitin protein ligase activity"/>
    <property type="evidence" value="ECO:0007669"/>
    <property type="project" value="TreeGrafter"/>
</dbReference>
<gene>
    <name evidence="2" type="ORF">GDO78_023123</name>
</gene>
<dbReference type="PANTHER" id="PTHR12429">
    <property type="entry name" value="NEURALIZED"/>
    <property type="match status" value="1"/>
</dbReference>
<feature type="non-terminal residue" evidence="2">
    <location>
        <position position="116"/>
    </location>
</feature>
<organism evidence="2 3">
    <name type="scientific">Eleutherodactylus coqui</name>
    <name type="common">Puerto Rican coqui</name>
    <dbReference type="NCBI Taxonomy" id="57060"/>
    <lineage>
        <taxon>Eukaryota</taxon>
        <taxon>Metazoa</taxon>
        <taxon>Chordata</taxon>
        <taxon>Craniata</taxon>
        <taxon>Vertebrata</taxon>
        <taxon>Euteleostomi</taxon>
        <taxon>Amphibia</taxon>
        <taxon>Batrachia</taxon>
        <taxon>Anura</taxon>
        <taxon>Neobatrachia</taxon>
        <taxon>Hyloidea</taxon>
        <taxon>Eleutherodactylidae</taxon>
        <taxon>Eleutherodactylinae</taxon>
        <taxon>Eleutherodactylus</taxon>
        <taxon>Eleutherodactylus</taxon>
    </lineage>
</organism>
<feature type="domain" description="NHR" evidence="1">
    <location>
        <begin position="1"/>
        <end position="116"/>
    </location>
</feature>
<dbReference type="EMBL" id="WNTK01094621">
    <property type="protein sequence ID" value="KAG9460240.1"/>
    <property type="molecule type" value="Genomic_DNA"/>
</dbReference>
<dbReference type="InterPro" id="IPR043136">
    <property type="entry name" value="B30.2/SPRY_sf"/>
</dbReference>
<evidence type="ECO:0000313" key="3">
    <source>
        <dbReference type="Proteomes" id="UP000770717"/>
    </source>
</evidence>
<reference evidence="2" key="1">
    <citation type="thesis" date="2020" institute="ProQuest LLC" country="789 East Eisenhower Parkway, Ann Arbor, MI, USA">
        <title>Comparative Genomics and Chromosome Evolution.</title>
        <authorList>
            <person name="Mudd A.B."/>
        </authorList>
    </citation>
    <scope>NUCLEOTIDE SEQUENCE</scope>
    <source>
        <strain evidence="2">HN-11 Male</strain>
        <tissue evidence="2">Kidney and liver</tissue>
    </source>
</reference>
<accession>A0A8J6E2K9</accession>
<dbReference type="PROSITE" id="PS51065">
    <property type="entry name" value="NHR"/>
    <property type="match status" value="1"/>
</dbReference>
<keyword evidence="3" id="KW-1185">Reference proteome</keyword>
<dbReference type="PANTHER" id="PTHR12429:SF14">
    <property type="entry name" value="NEURALIZED-LIKE PROTEIN 4"/>
    <property type="match status" value="1"/>
</dbReference>
<dbReference type="CDD" id="cd12887">
    <property type="entry name" value="SPRY_NHR_like"/>
    <property type="match status" value="1"/>
</dbReference>
<dbReference type="Proteomes" id="UP000770717">
    <property type="component" value="Unassembled WGS sequence"/>
</dbReference>
<dbReference type="Pfam" id="PF07177">
    <property type="entry name" value="Neuralized"/>
    <property type="match status" value="1"/>
</dbReference>